<dbReference type="AlphaFoldDB" id="A0A2J6PNF7"/>
<keyword evidence="2" id="KW-0812">Transmembrane</keyword>
<feature type="compositionally biased region" description="Polar residues" evidence="1">
    <location>
        <begin position="142"/>
        <end position="157"/>
    </location>
</feature>
<dbReference type="Proteomes" id="UP000235672">
    <property type="component" value="Unassembled WGS sequence"/>
</dbReference>
<keyword evidence="4" id="KW-1185">Reference proteome</keyword>
<feature type="region of interest" description="Disordered" evidence="1">
    <location>
        <begin position="107"/>
        <end position="190"/>
    </location>
</feature>
<name>A0A2J6PNF7_9HELO</name>
<proteinExistence type="predicted"/>
<evidence type="ECO:0000256" key="2">
    <source>
        <dbReference type="SAM" id="Phobius"/>
    </source>
</evidence>
<protein>
    <submittedName>
        <fullName evidence="3">Uncharacterized protein</fullName>
    </submittedName>
</protein>
<evidence type="ECO:0000313" key="3">
    <source>
        <dbReference type="EMBL" id="PMD15537.1"/>
    </source>
</evidence>
<feature type="compositionally biased region" description="Low complexity" evidence="1">
    <location>
        <begin position="171"/>
        <end position="190"/>
    </location>
</feature>
<gene>
    <name evidence="3" type="ORF">NA56DRAFT_330725</name>
</gene>
<dbReference type="EMBL" id="KZ613512">
    <property type="protein sequence ID" value="PMD15537.1"/>
    <property type="molecule type" value="Genomic_DNA"/>
</dbReference>
<dbReference type="OrthoDB" id="3440059at2759"/>
<organism evidence="3 4">
    <name type="scientific">Hyaloscypha hepaticicola</name>
    <dbReference type="NCBI Taxonomy" id="2082293"/>
    <lineage>
        <taxon>Eukaryota</taxon>
        <taxon>Fungi</taxon>
        <taxon>Dikarya</taxon>
        <taxon>Ascomycota</taxon>
        <taxon>Pezizomycotina</taxon>
        <taxon>Leotiomycetes</taxon>
        <taxon>Helotiales</taxon>
        <taxon>Hyaloscyphaceae</taxon>
        <taxon>Hyaloscypha</taxon>
    </lineage>
</organism>
<keyword evidence="2" id="KW-0472">Membrane</keyword>
<accession>A0A2J6PNF7</accession>
<reference evidence="3 4" key="1">
    <citation type="submission" date="2016-05" db="EMBL/GenBank/DDBJ databases">
        <title>A degradative enzymes factory behind the ericoid mycorrhizal symbiosis.</title>
        <authorList>
            <consortium name="DOE Joint Genome Institute"/>
            <person name="Martino E."/>
            <person name="Morin E."/>
            <person name="Grelet G."/>
            <person name="Kuo A."/>
            <person name="Kohler A."/>
            <person name="Daghino S."/>
            <person name="Barry K."/>
            <person name="Choi C."/>
            <person name="Cichocki N."/>
            <person name="Clum A."/>
            <person name="Copeland A."/>
            <person name="Hainaut M."/>
            <person name="Haridas S."/>
            <person name="Labutti K."/>
            <person name="Lindquist E."/>
            <person name="Lipzen A."/>
            <person name="Khouja H.-R."/>
            <person name="Murat C."/>
            <person name="Ohm R."/>
            <person name="Olson A."/>
            <person name="Spatafora J."/>
            <person name="Veneault-Fourrey C."/>
            <person name="Henrissat B."/>
            <person name="Grigoriev I."/>
            <person name="Martin F."/>
            <person name="Perotto S."/>
        </authorList>
    </citation>
    <scope>NUCLEOTIDE SEQUENCE [LARGE SCALE GENOMIC DNA]</scope>
    <source>
        <strain evidence="3 4">UAMH 7357</strain>
    </source>
</reference>
<evidence type="ECO:0000313" key="4">
    <source>
        <dbReference type="Proteomes" id="UP000235672"/>
    </source>
</evidence>
<feature type="region of interest" description="Disordered" evidence="1">
    <location>
        <begin position="43"/>
        <end position="63"/>
    </location>
</feature>
<evidence type="ECO:0000256" key="1">
    <source>
        <dbReference type="SAM" id="MobiDB-lite"/>
    </source>
</evidence>
<feature type="compositionally biased region" description="Low complexity" evidence="1">
    <location>
        <begin position="109"/>
        <end position="121"/>
    </location>
</feature>
<feature type="compositionally biased region" description="Polar residues" evidence="1">
    <location>
        <begin position="122"/>
        <end position="133"/>
    </location>
</feature>
<keyword evidence="2" id="KW-1133">Transmembrane helix</keyword>
<feature type="transmembrane region" description="Helical" evidence="2">
    <location>
        <begin position="20"/>
        <end position="37"/>
    </location>
</feature>
<sequence length="276" mass="29846">MPVLSETIASSSLPGLDLPYVFIGGSLLLVLGVLISRKSKKSKSSTMSLPLPSEKSSPQPQETYIPPPMTFPQLHGHHPILMPRPPQPLPFTPPTLSTTIFPAPISNESFPISQPSSPSGSGLNQSYYDSPTTLEFEFPYDTTPSTLEPAALSSSPRPGTDLLPRRRSYTKTHSTSSTTSTSSTGSTSSVTVTGEIIASDSWRRHTRVFGGGVCKACEESERRMRKKEGKERKEGVYEYGVTGASGGRSKEPARIEDRIEWKGFVGGGAERRAQVC</sequence>